<dbReference type="HOGENOM" id="CLU_007154_0_0_1"/>
<organism evidence="5 6">
    <name type="scientific">Glarea lozoyensis (strain ATCC 20868 / MF5171)</name>
    <dbReference type="NCBI Taxonomy" id="1116229"/>
    <lineage>
        <taxon>Eukaryota</taxon>
        <taxon>Fungi</taxon>
        <taxon>Dikarya</taxon>
        <taxon>Ascomycota</taxon>
        <taxon>Pezizomycotina</taxon>
        <taxon>Leotiomycetes</taxon>
        <taxon>Helotiales</taxon>
        <taxon>Helotiaceae</taxon>
        <taxon>Glarea</taxon>
    </lineage>
</organism>
<feature type="domain" description="Hydantoinase/oxoprolinase N-terminal" evidence="2">
    <location>
        <begin position="30"/>
        <end position="200"/>
    </location>
</feature>
<dbReference type="eggNOG" id="KOG1939">
    <property type="taxonomic scope" value="Eukaryota"/>
</dbReference>
<dbReference type="Gene3D" id="3.30.420.40">
    <property type="match status" value="1"/>
</dbReference>
<evidence type="ECO:0000259" key="1">
    <source>
        <dbReference type="Pfam" id="PF01968"/>
    </source>
</evidence>
<evidence type="ECO:0000313" key="5">
    <source>
        <dbReference type="EMBL" id="EPE36146.1"/>
    </source>
</evidence>
<dbReference type="OrthoDB" id="5404895at2759"/>
<keyword evidence="6" id="KW-1185">Reference proteome</keyword>
<feature type="domain" description="S-Me-THD-like C-terminal" evidence="4">
    <location>
        <begin position="770"/>
        <end position="971"/>
    </location>
</feature>
<proteinExistence type="predicted"/>
<reference evidence="5 6" key="1">
    <citation type="journal article" date="2013" name="BMC Genomics">
        <title>Genomics-driven discovery of the pneumocandin biosynthetic gene cluster in the fungus Glarea lozoyensis.</title>
        <authorList>
            <person name="Chen L."/>
            <person name="Yue Q."/>
            <person name="Zhang X."/>
            <person name="Xiang M."/>
            <person name="Wang C."/>
            <person name="Li S."/>
            <person name="Che Y."/>
            <person name="Ortiz-Lopez F.J."/>
            <person name="Bills G.F."/>
            <person name="Liu X."/>
            <person name="An Z."/>
        </authorList>
    </citation>
    <scope>NUCLEOTIDE SEQUENCE [LARGE SCALE GENOMIC DNA]</scope>
    <source>
        <strain evidence="6">ATCC 20868 / MF5171</strain>
    </source>
</reference>
<dbReference type="SUPFAM" id="SSF53067">
    <property type="entry name" value="Actin-like ATPase domain"/>
    <property type="match status" value="2"/>
</dbReference>
<name>S3DW15_GLAL2</name>
<evidence type="ECO:0000259" key="2">
    <source>
        <dbReference type="Pfam" id="PF05378"/>
    </source>
</evidence>
<dbReference type="InterPro" id="IPR002821">
    <property type="entry name" value="Hydantoinase_A"/>
</dbReference>
<dbReference type="InterPro" id="IPR027479">
    <property type="entry name" value="S-Me-THD_N_sf"/>
</dbReference>
<feature type="domain" description="S-Me-THD N-terminal" evidence="3">
    <location>
        <begin position="610"/>
        <end position="763"/>
    </location>
</feature>
<dbReference type="InterPro" id="IPR043129">
    <property type="entry name" value="ATPase_NBD"/>
</dbReference>
<protein>
    <submittedName>
        <fullName evidence="5">Actin-like ATPase</fullName>
    </submittedName>
</protein>
<dbReference type="InterPro" id="IPR010318">
    <property type="entry name" value="S-Me-THD_N"/>
</dbReference>
<dbReference type="Pfam" id="PF20906">
    <property type="entry name" value="S-Me-THD_C"/>
    <property type="match status" value="1"/>
</dbReference>
<dbReference type="Gene3D" id="3.40.1610.10">
    <property type="entry name" value="CV3147-like domain"/>
    <property type="match status" value="1"/>
</dbReference>
<evidence type="ECO:0000259" key="3">
    <source>
        <dbReference type="Pfam" id="PF06032"/>
    </source>
</evidence>
<dbReference type="Pfam" id="PF06032">
    <property type="entry name" value="S-Me-THD_N"/>
    <property type="match status" value="1"/>
</dbReference>
<dbReference type="InterPro" id="IPR008040">
    <property type="entry name" value="Hydant_A_N"/>
</dbReference>
<dbReference type="InterPro" id="IPR024071">
    <property type="entry name" value="S-Me-THD_C_sf"/>
</dbReference>
<dbReference type="EMBL" id="KE145353">
    <property type="protein sequence ID" value="EPE36146.1"/>
    <property type="molecule type" value="Genomic_DNA"/>
</dbReference>
<dbReference type="FunFam" id="2.40.390.10:FF:000003">
    <property type="entry name" value="Uncharacterized protein"/>
    <property type="match status" value="1"/>
</dbReference>
<dbReference type="InterPro" id="IPR048350">
    <property type="entry name" value="S-Me-THD-like_C"/>
</dbReference>
<dbReference type="OMA" id="PCAITDA"/>
<dbReference type="PANTHER" id="PTHR11365">
    <property type="entry name" value="5-OXOPROLINASE RELATED"/>
    <property type="match status" value="1"/>
</dbReference>
<dbReference type="STRING" id="1116229.S3DW15"/>
<dbReference type="PANTHER" id="PTHR11365:SF10">
    <property type="entry name" value="HYDANTOINASE_OXOPROLINASE"/>
    <property type="match status" value="1"/>
</dbReference>
<evidence type="ECO:0000259" key="4">
    <source>
        <dbReference type="Pfam" id="PF20906"/>
    </source>
</evidence>
<dbReference type="KEGG" id="glz:GLAREA_05484"/>
<dbReference type="SUPFAM" id="SSF160991">
    <property type="entry name" value="CV3147-like"/>
    <property type="match status" value="1"/>
</dbReference>
<dbReference type="GO" id="GO:0016787">
    <property type="term" value="F:hydrolase activity"/>
    <property type="evidence" value="ECO:0007669"/>
    <property type="project" value="InterPro"/>
</dbReference>
<dbReference type="InterPro" id="IPR045079">
    <property type="entry name" value="Oxoprolinase-like"/>
</dbReference>
<dbReference type="AlphaFoldDB" id="S3DW15"/>
<evidence type="ECO:0000313" key="6">
    <source>
        <dbReference type="Proteomes" id="UP000016922"/>
    </source>
</evidence>
<gene>
    <name evidence="5" type="ORF">GLAREA_05484</name>
</gene>
<dbReference type="Proteomes" id="UP000016922">
    <property type="component" value="Unassembled WGS sequence"/>
</dbReference>
<accession>S3DW15</accession>
<dbReference type="Pfam" id="PF01968">
    <property type="entry name" value="Hydantoinase_A"/>
    <property type="match status" value="1"/>
</dbReference>
<dbReference type="Pfam" id="PF05378">
    <property type="entry name" value="Hydant_A_N"/>
    <property type="match status" value="1"/>
</dbReference>
<dbReference type="RefSeq" id="XP_008076964.1">
    <property type="nucleotide sequence ID" value="XM_008078773.1"/>
</dbReference>
<dbReference type="GeneID" id="19464538"/>
<feature type="domain" description="Hydantoinase A/oxoprolinase" evidence="1">
    <location>
        <begin position="221"/>
        <end position="395"/>
    </location>
</feature>
<dbReference type="Gene3D" id="2.40.390.10">
    <property type="entry name" value="CV3147-like"/>
    <property type="match status" value="1"/>
</dbReference>
<sequence length="992" mass="106186">MSPHSTADINDTCVPLLDVEMPSKITSCVIGIDVGGTNTDAVVLRDERVIGWHKTPTTSDIQEGVELAIEAVVKKAEIPVNHVGAVKIGTTQFVNAVLEQDSSKLEKVAVIRLCGPYSRGTPPFLDFPPALRALLYGHYGYVDGGYQVDGSLIATIDVNQIKEQARIIKAKSIKSIVVIGIYSPSNPAQEEDVKKILASELGPDYDISCSHAIGRLGFLERENASILNASLRRFARHVIAGFSEAIRHLGTCNLYITLNDGTLSMAQTAAEYPILCFSSGPTNSARGAALLAKSYISDANDGREVLVVDVGGTTTDICALLKSGYPRQSAAFVKIAGVRTNFTIPDVHSLALGGGSLVRTKRLRTSVGPDSVGSRLNQEGIAFGGNKFTATDLVMVNTFTQELIDPEVKKSGLAEIGRALEDAIDLVKTKQGEARVILVGGGSIIVDEHIAGVSEVIRPKYLEVANAVGAAIGRISGSVDKTVVPTHGIDLEIQRATSIAKKKCVAAGGDDKTVEVVEVDVVPLSYATNGATRILVRVVGDLKNKYDFAPDKVIPKAPLRKKRIAKCARAITDSSPAVTKGSSYEVVKQFDVKSYRPRIEGDLWYFSELDLQFLQDGAGILGVGSCGEPYSAYLACLMALRNGEDITIRRQDTLPDDAVVLVAGFMGSPGVYLERIPGVDEITDAMKGTMKMAGIENFDAVVPNEIGGLNAFESILAARRFKKSVLDTDLVARAYPMVWQTVRCLKDVPIAPCSVADGSGRVDSFSTATDNFHAEDLMRTACTDQGSLGGMCISPVSGAEAKTLPRNSFSHAWQIGRSIAISRSLKIDPIPPLLELQSGVLLFIGKIISVTRNVAEGFTRGSVLLEPFSENDSNRIGDEGVEKSLVIDFENENLSAVLKEQGKEEKVLACCPDLIVVLDKANGAPLGISDYKYGLRVSVIALRSPPVWTTERGLEVGGPKAFGLNMDYKSVATSAVAYEEPKSVWEMFGEGS</sequence>